<dbReference type="EMBL" id="ACIJ02000003">
    <property type="protein sequence ID" value="EEX72892.1"/>
    <property type="molecule type" value="Genomic_DNA"/>
</dbReference>
<name>C9LDE0_9BACT</name>
<sequence length="55" mass="6458">MVCRQQTMSAAMGYKKRPMRIGLKIGIKQQIYKLLSLLIKHLYRQRTAGQLYFSP</sequence>
<keyword evidence="2" id="KW-1185">Reference proteome</keyword>
<accession>C9LDE0</accession>
<gene>
    <name evidence="1" type="ORF">GCWU000325_00209</name>
</gene>
<protein>
    <submittedName>
        <fullName evidence="1">Uncharacterized protein</fullName>
    </submittedName>
</protein>
<evidence type="ECO:0000313" key="1">
    <source>
        <dbReference type="EMBL" id="EEX72892.1"/>
    </source>
</evidence>
<dbReference type="HOGENOM" id="CLU_3028593_0_0_10"/>
<reference evidence="1" key="1">
    <citation type="submission" date="2009-09" db="EMBL/GenBank/DDBJ databases">
        <authorList>
            <person name="Weinstock G."/>
            <person name="Sodergren E."/>
            <person name="Clifton S."/>
            <person name="Fulton L."/>
            <person name="Fulton B."/>
            <person name="Courtney L."/>
            <person name="Fronick C."/>
            <person name="Harrison M."/>
            <person name="Strong C."/>
            <person name="Farmer C."/>
            <person name="Delahaunty K."/>
            <person name="Markovic C."/>
            <person name="Hall O."/>
            <person name="Minx P."/>
            <person name="Tomlinson C."/>
            <person name="Mitreva M."/>
            <person name="Nelson J."/>
            <person name="Hou S."/>
            <person name="Wollam A."/>
            <person name="Pepin K.H."/>
            <person name="Johnson M."/>
            <person name="Bhonagiri V."/>
            <person name="Nash W.E."/>
            <person name="Warren W."/>
            <person name="Chinwalla A."/>
            <person name="Mardis E.R."/>
            <person name="Wilson R.K."/>
        </authorList>
    </citation>
    <scope>NUCLEOTIDE SEQUENCE [LARGE SCALE GENOMIC DNA]</scope>
    <source>
        <strain evidence="1">ATCC 51259</strain>
    </source>
</reference>
<dbReference type="Proteomes" id="UP000003460">
    <property type="component" value="Unassembled WGS sequence"/>
</dbReference>
<organism evidence="1 2">
    <name type="scientific">Alloprevotella tannerae ATCC 51259</name>
    <dbReference type="NCBI Taxonomy" id="626522"/>
    <lineage>
        <taxon>Bacteria</taxon>
        <taxon>Pseudomonadati</taxon>
        <taxon>Bacteroidota</taxon>
        <taxon>Bacteroidia</taxon>
        <taxon>Bacteroidales</taxon>
        <taxon>Prevotellaceae</taxon>
        <taxon>Alloprevotella</taxon>
    </lineage>
</organism>
<comment type="caution">
    <text evidence="1">The sequence shown here is derived from an EMBL/GenBank/DDBJ whole genome shotgun (WGS) entry which is preliminary data.</text>
</comment>
<evidence type="ECO:0000313" key="2">
    <source>
        <dbReference type="Proteomes" id="UP000003460"/>
    </source>
</evidence>
<proteinExistence type="predicted"/>
<dbReference type="AlphaFoldDB" id="C9LDE0"/>